<keyword evidence="4" id="KW-0999">Mitochondrion inner membrane</keyword>
<evidence type="ECO:0000256" key="7">
    <source>
        <dbReference type="ARBA" id="ARBA00023136"/>
    </source>
</evidence>
<evidence type="ECO:0000256" key="3">
    <source>
        <dbReference type="ARBA" id="ARBA00022660"/>
    </source>
</evidence>
<keyword evidence="5" id="KW-0249">Electron transport</keyword>
<evidence type="ECO:0000256" key="1">
    <source>
        <dbReference type="ARBA" id="ARBA00004443"/>
    </source>
</evidence>
<evidence type="ECO:0008006" key="10">
    <source>
        <dbReference type="Google" id="ProtNLM"/>
    </source>
</evidence>
<dbReference type="Proteomes" id="UP000053647">
    <property type="component" value="Unassembled WGS sequence"/>
</dbReference>
<keyword evidence="2" id="KW-0813">Transport</keyword>
<dbReference type="OrthoDB" id="10252718at2759"/>
<dbReference type="AlphaFoldDB" id="A0A0C9SX71"/>
<dbReference type="GO" id="GO:0005743">
    <property type="term" value="C:mitochondrial inner membrane"/>
    <property type="evidence" value="ECO:0007669"/>
    <property type="project" value="UniProtKB-SubCell"/>
</dbReference>
<evidence type="ECO:0000256" key="5">
    <source>
        <dbReference type="ARBA" id="ARBA00022982"/>
    </source>
</evidence>
<dbReference type="HOGENOM" id="CLU_196217_0_0_1"/>
<keyword evidence="3" id="KW-0679">Respiratory chain</keyword>
<evidence type="ECO:0000256" key="6">
    <source>
        <dbReference type="ARBA" id="ARBA00023128"/>
    </source>
</evidence>
<protein>
    <recommendedName>
        <fullName evidence="10">NADH-ubiquinone oxidoreductase 12 kDa subunit</fullName>
    </recommendedName>
</protein>
<dbReference type="EMBL" id="KN819344">
    <property type="protein sequence ID" value="KIJ14264.1"/>
    <property type="molecule type" value="Genomic_DNA"/>
</dbReference>
<accession>A0A0C9SX71</accession>
<keyword evidence="6" id="KW-0496">Mitochondrion</keyword>
<name>A0A0C9SX71_PAXIN</name>
<keyword evidence="9" id="KW-1185">Reference proteome</keyword>
<reference evidence="8 9" key="1">
    <citation type="submission" date="2014-06" db="EMBL/GenBank/DDBJ databases">
        <authorList>
            <consortium name="DOE Joint Genome Institute"/>
            <person name="Kuo A."/>
            <person name="Kohler A."/>
            <person name="Nagy L.G."/>
            <person name="Floudas D."/>
            <person name="Copeland A."/>
            <person name="Barry K.W."/>
            <person name="Cichocki N."/>
            <person name="Veneault-Fourrey C."/>
            <person name="LaButti K."/>
            <person name="Lindquist E.A."/>
            <person name="Lipzen A."/>
            <person name="Lundell T."/>
            <person name="Morin E."/>
            <person name="Murat C."/>
            <person name="Sun H."/>
            <person name="Tunlid A."/>
            <person name="Henrissat B."/>
            <person name="Grigoriev I.V."/>
            <person name="Hibbett D.S."/>
            <person name="Martin F."/>
            <person name="Nordberg H.P."/>
            <person name="Cantor M.N."/>
            <person name="Hua S.X."/>
        </authorList>
    </citation>
    <scope>NUCLEOTIDE SEQUENCE [LARGE SCALE GENOMIC DNA]</scope>
    <source>
        <strain evidence="8 9">ATCC 200175</strain>
    </source>
</reference>
<feature type="non-terminal residue" evidence="8">
    <location>
        <position position="1"/>
    </location>
</feature>
<sequence length="64" mass="7719">IQGREDFIRESWVKTMEARLVRDELVKCQRYEGVNSLENCRWLSEKYIEMLHGNKVKGYKKIDV</sequence>
<evidence type="ECO:0000256" key="2">
    <source>
        <dbReference type="ARBA" id="ARBA00022448"/>
    </source>
</evidence>
<evidence type="ECO:0000256" key="4">
    <source>
        <dbReference type="ARBA" id="ARBA00022792"/>
    </source>
</evidence>
<evidence type="ECO:0000313" key="8">
    <source>
        <dbReference type="EMBL" id="KIJ14264.1"/>
    </source>
</evidence>
<dbReference type="PANTHER" id="PTHR13094:SF1">
    <property type="entry name" value="NADH DEHYDROGENASE [UBIQUINONE] 1 BETA SUBCOMPLEX SUBUNIT 10"/>
    <property type="match status" value="1"/>
</dbReference>
<comment type="subcellular location">
    <subcellularLocation>
        <location evidence="1">Mitochondrion inner membrane</location>
        <topology evidence="1">Peripheral membrane protein</topology>
        <orientation evidence="1">Matrix side</orientation>
    </subcellularLocation>
</comment>
<dbReference type="PANTHER" id="PTHR13094">
    <property type="entry name" value="NADH-UBIQUINONE OXIDOREDUCTASE PDSW SUBUNIT"/>
    <property type="match status" value="1"/>
</dbReference>
<keyword evidence="7" id="KW-0472">Membrane</keyword>
<proteinExistence type="predicted"/>
<dbReference type="InterPro" id="IPR039993">
    <property type="entry name" value="NDUFB10"/>
</dbReference>
<organism evidence="8 9">
    <name type="scientific">Paxillus involutus ATCC 200175</name>
    <dbReference type="NCBI Taxonomy" id="664439"/>
    <lineage>
        <taxon>Eukaryota</taxon>
        <taxon>Fungi</taxon>
        <taxon>Dikarya</taxon>
        <taxon>Basidiomycota</taxon>
        <taxon>Agaricomycotina</taxon>
        <taxon>Agaricomycetes</taxon>
        <taxon>Agaricomycetidae</taxon>
        <taxon>Boletales</taxon>
        <taxon>Paxilineae</taxon>
        <taxon>Paxillaceae</taxon>
        <taxon>Paxillus</taxon>
    </lineage>
</organism>
<evidence type="ECO:0000313" key="9">
    <source>
        <dbReference type="Proteomes" id="UP000053647"/>
    </source>
</evidence>
<reference evidence="9" key="2">
    <citation type="submission" date="2015-01" db="EMBL/GenBank/DDBJ databases">
        <title>Evolutionary Origins and Diversification of the Mycorrhizal Mutualists.</title>
        <authorList>
            <consortium name="DOE Joint Genome Institute"/>
            <consortium name="Mycorrhizal Genomics Consortium"/>
            <person name="Kohler A."/>
            <person name="Kuo A."/>
            <person name="Nagy L.G."/>
            <person name="Floudas D."/>
            <person name="Copeland A."/>
            <person name="Barry K.W."/>
            <person name="Cichocki N."/>
            <person name="Veneault-Fourrey C."/>
            <person name="LaButti K."/>
            <person name="Lindquist E.A."/>
            <person name="Lipzen A."/>
            <person name="Lundell T."/>
            <person name="Morin E."/>
            <person name="Murat C."/>
            <person name="Riley R."/>
            <person name="Ohm R."/>
            <person name="Sun H."/>
            <person name="Tunlid A."/>
            <person name="Henrissat B."/>
            <person name="Grigoriev I.V."/>
            <person name="Hibbett D.S."/>
            <person name="Martin F."/>
        </authorList>
    </citation>
    <scope>NUCLEOTIDE SEQUENCE [LARGE SCALE GENOMIC DNA]</scope>
    <source>
        <strain evidence="9">ATCC 200175</strain>
    </source>
</reference>
<gene>
    <name evidence="8" type="ORF">PAXINDRAFT_79597</name>
</gene>